<feature type="non-terminal residue" evidence="7">
    <location>
        <position position="1"/>
    </location>
</feature>
<protein>
    <recommendedName>
        <fullName evidence="6">Large ribosomal subunit protein mL49</fullName>
    </recommendedName>
</protein>
<gene>
    <name evidence="7" type="ORF">BJ085DRAFT_18243</name>
</gene>
<name>A0A4Q0A515_9FUNG</name>
<keyword evidence="8" id="KW-1185">Reference proteome</keyword>
<accession>A0A4Q0A515</accession>
<dbReference type="GO" id="GO:0005762">
    <property type="term" value="C:mitochondrial large ribosomal subunit"/>
    <property type="evidence" value="ECO:0007669"/>
    <property type="project" value="TreeGrafter"/>
</dbReference>
<evidence type="ECO:0000256" key="1">
    <source>
        <dbReference type="ARBA" id="ARBA00004173"/>
    </source>
</evidence>
<evidence type="ECO:0000256" key="6">
    <source>
        <dbReference type="ARBA" id="ARBA00035191"/>
    </source>
</evidence>
<evidence type="ECO:0000313" key="7">
    <source>
        <dbReference type="EMBL" id="RKP40340.1"/>
    </source>
</evidence>
<dbReference type="Pfam" id="PF05046">
    <property type="entry name" value="Img2"/>
    <property type="match status" value="1"/>
</dbReference>
<evidence type="ECO:0000256" key="4">
    <source>
        <dbReference type="ARBA" id="ARBA00023128"/>
    </source>
</evidence>
<dbReference type="Gene3D" id="3.30.780.10">
    <property type="entry name" value="SUI1-like domain"/>
    <property type="match status" value="1"/>
</dbReference>
<sequence>LSLYIAETLPSLPYSVLRTTNKNLPVYTDIRNGRTRRLTLVRRIFGNTEELKNELMDYLKSKDVSIRKTTGHIWIKGDRRVDVLKFLNEKGF</sequence>
<keyword evidence="3 7" id="KW-0689">Ribosomal protein</keyword>
<keyword evidence="5" id="KW-0687">Ribonucleoprotein</keyword>
<dbReference type="AlphaFoldDB" id="A0A4Q0A515"/>
<dbReference type="GO" id="GO:0006412">
    <property type="term" value="P:translation"/>
    <property type="evidence" value="ECO:0007669"/>
    <property type="project" value="InterPro"/>
</dbReference>
<keyword evidence="4" id="KW-0496">Mitochondrion</keyword>
<dbReference type="InterPro" id="IPR007740">
    <property type="entry name" value="Ribosomal_mL49"/>
</dbReference>
<dbReference type="EMBL" id="ML002213">
    <property type="protein sequence ID" value="RKP40340.1"/>
    <property type="molecule type" value="Genomic_DNA"/>
</dbReference>
<proteinExistence type="inferred from homology"/>
<evidence type="ECO:0000256" key="3">
    <source>
        <dbReference type="ARBA" id="ARBA00022980"/>
    </source>
</evidence>
<organism evidence="7 8">
    <name type="scientific">Dimargaris cristalligena</name>
    <dbReference type="NCBI Taxonomy" id="215637"/>
    <lineage>
        <taxon>Eukaryota</taxon>
        <taxon>Fungi</taxon>
        <taxon>Fungi incertae sedis</taxon>
        <taxon>Zoopagomycota</taxon>
        <taxon>Kickxellomycotina</taxon>
        <taxon>Dimargaritomycetes</taxon>
        <taxon>Dimargaritales</taxon>
        <taxon>Dimargaritaceae</taxon>
        <taxon>Dimargaris</taxon>
    </lineage>
</organism>
<evidence type="ECO:0000313" key="8">
    <source>
        <dbReference type="Proteomes" id="UP000268162"/>
    </source>
</evidence>
<reference evidence="8" key="1">
    <citation type="journal article" date="2018" name="Nat. Microbiol.">
        <title>Leveraging single-cell genomics to expand the fungal tree of life.</title>
        <authorList>
            <person name="Ahrendt S.R."/>
            <person name="Quandt C.A."/>
            <person name="Ciobanu D."/>
            <person name="Clum A."/>
            <person name="Salamov A."/>
            <person name="Andreopoulos B."/>
            <person name="Cheng J.F."/>
            <person name="Woyke T."/>
            <person name="Pelin A."/>
            <person name="Henrissat B."/>
            <person name="Reynolds N.K."/>
            <person name="Benny G.L."/>
            <person name="Smith M.E."/>
            <person name="James T.Y."/>
            <person name="Grigoriev I.V."/>
        </authorList>
    </citation>
    <scope>NUCLEOTIDE SEQUENCE [LARGE SCALE GENOMIC DNA]</scope>
    <source>
        <strain evidence="8">RSA 468</strain>
    </source>
</reference>
<dbReference type="PANTHER" id="PTHR13477">
    <property type="entry name" value="MITOCHONDRIAL 39S RIBOSOMAL PROTEIN L49"/>
    <property type="match status" value="1"/>
</dbReference>
<evidence type="ECO:0000256" key="5">
    <source>
        <dbReference type="ARBA" id="ARBA00023274"/>
    </source>
</evidence>
<dbReference type="GO" id="GO:0003735">
    <property type="term" value="F:structural constituent of ribosome"/>
    <property type="evidence" value="ECO:0007669"/>
    <property type="project" value="InterPro"/>
</dbReference>
<comment type="similarity">
    <text evidence="2">Belongs to the mitochondrion-specific ribosomal protein mL49 family.</text>
</comment>
<dbReference type="STRING" id="215637.A0A4Q0A515"/>
<comment type="subcellular location">
    <subcellularLocation>
        <location evidence="1">Mitochondrion</location>
    </subcellularLocation>
</comment>
<dbReference type="Proteomes" id="UP000268162">
    <property type="component" value="Unassembled WGS sequence"/>
</dbReference>
<evidence type="ECO:0000256" key="2">
    <source>
        <dbReference type="ARBA" id="ARBA00005677"/>
    </source>
</evidence>
<dbReference type="PANTHER" id="PTHR13477:SF0">
    <property type="entry name" value="LARGE RIBOSOMAL SUBUNIT PROTEIN ML49"/>
    <property type="match status" value="1"/>
</dbReference>